<sequence length="89" mass="9042">MRARRAPPARRVEASAAARLEGRVRPSPATAGRVDCDGCHRGEGGSVACHRGEGGCVADPSLATAGMTAASLGQDGGDSGWIRVPRLGF</sequence>
<evidence type="ECO:0000313" key="3">
    <source>
        <dbReference type="Proteomes" id="UP000026962"/>
    </source>
</evidence>
<dbReference type="Proteomes" id="UP000026962">
    <property type="component" value="Chromosome 8"/>
</dbReference>
<dbReference type="HOGENOM" id="CLU_2458663_0_0_1"/>
<accession>A0A0E0LVJ1</accession>
<evidence type="ECO:0000313" key="2">
    <source>
        <dbReference type="EnsemblPlants" id="OPUNC08G14830.1"/>
    </source>
</evidence>
<evidence type="ECO:0008006" key="4">
    <source>
        <dbReference type="Google" id="ProtNLM"/>
    </source>
</evidence>
<protein>
    <recommendedName>
        <fullName evidence="4">DUF834 domain-containing protein</fullName>
    </recommendedName>
</protein>
<proteinExistence type="predicted"/>
<evidence type="ECO:0000256" key="1">
    <source>
        <dbReference type="SAM" id="MobiDB-lite"/>
    </source>
</evidence>
<reference evidence="2" key="1">
    <citation type="submission" date="2015-04" db="UniProtKB">
        <authorList>
            <consortium name="EnsemblPlants"/>
        </authorList>
    </citation>
    <scope>IDENTIFICATION</scope>
</reference>
<dbReference type="EnsemblPlants" id="OPUNC08G14830.1">
    <property type="protein sequence ID" value="OPUNC08G14830.1"/>
    <property type="gene ID" value="OPUNC08G14830"/>
</dbReference>
<dbReference type="Gramene" id="OPUNC08G14830.1">
    <property type="protein sequence ID" value="OPUNC08G14830.1"/>
    <property type="gene ID" value="OPUNC08G14830"/>
</dbReference>
<organism evidence="2">
    <name type="scientific">Oryza punctata</name>
    <name type="common">Red rice</name>
    <dbReference type="NCBI Taxonomy" id="4537"/>
    <lineage>
        <taxon>Eukaryota</taxon>
        <taxon>Viridiplantae</taxon>
        <taxon>Streptophyta</taxon>
        <taxon>Embryophyta</taxon>
        <taxon>Tracheophyta</taxon>
        <taxon>Spermatophyta</taxon>
        <taxon>Magnoliopsida</taxon>
        <taxon>Liliopsida</taxon>
        <taxon>Poales</taxon>
        <taxon>Poaceae</taxon>
        <taxon>BOP clade</taxon>
        <taxon>Oryzoideae</taxon>
        <taxon>Oryzeae</taxon>
        <taxon>Oryzinae</taxon>
        <taxon>Oryza</taxon>
    </lineage>
</organism>
<reference evidence="2" key="2">
    <citation type="submission" date="2018-05" db="EMBL/GenBank/DDBJ databases">
        <title>OpunRS2 (Oryza punctata Reference Sequence Version 2).</title>
        <authorList>
            <person name="Zhang J."/>
            <person name="Kudrna D."/>
            <person name="Lee S."/>
            <person name="Talag J."/>
            <person name="Welchert J."/>
            <person name="Wing R.A."/>
        </authorList>
    </citation>
    <scope>NUCLEOTIDE SEQUENCE [LARGE SCALE GENOMIC DNA]</scope>
</reference>
<keyword evidence="3" id="KW-1185">Reference proteome</keyword>
<dbReference type="AlphaFoldDB" id="A0A0E0LVJ1"/>
<feature type="region of interest" description="Disordered" evidence="1">
    <location>
        <begin position="1"/>
        <end position="37"/>
    </location>
</feature>
<name>A0A0E0LVJ1_ORYPU</name>